<dbReference type="EMBL" id="CAADGD010000001">
    <property type="protein sequence ID" value="VFK68243.1"/>
    <property type="molecule type" value="Genomic_DNA"/>
</dbReference>
<name>A0A451AQE4_9GAMM</name>
<evidence type="ECO:0000313" key="1">
    <source>
        <dbReference type="EMBL" id="VFK58087.1"/>
    </source>
</evidence>
<sequence length="74" mass="8596">MTVYTSITARQRLAYLTDEANRKTEIIIERKNRQMFEPRPAEKKGSGLDVQGIDAQLSTNELVDMIRELREERA</sequence>
<protein>
    <recommendedName>
        <fullName evidence="3">Prevent-host-death family protein</fullName>
    </recommendedName>
</protein>
<gene>
    <name evidence="1" type="ORF">BECKUNK1418G_GA0071005_10026</name>
    <name evidence="2" type="ORF">BECKUNK1418H_GA0071006_10016</name>
</gene>
<reference evidence="2" key="1">
    <citation type="submission" date="2019-02" db="EMBL/GenBank/DDBJ databases">
        <authorList>
            <person name="Gruber-Vodicka R. H."/>
            <person name="Seah K. B. B."/>
        </authorList>
    </citation>
    <scope>NUCLEOTIDE SEQUENCE</scope>
    <source>
        <strain evidence="2">BECK_BY19</strain>
        <strain evidence="1">BECK_BY8</strain>
    </source>
</reference>
<organism evidence="2">
    <name type="scientific">Candidatus Kentrum sp. UNK</name>
    <dbReference type="NCBI Taxonomy" id="2126344"/>
    <lineage>
        <taxon>Bacteria</taxon>
        <taxon>Pseudomonadati</taxon>
        <taxon>Pseudomonadota</taxon>
        <taxon>Gammaproteobacteria</taxon>
        <taxon>Candidatus Kentrum</taxon>
    </lineage>
</organism>
<accession>A0A451AQE4</accession>
<evidence type="ECO:0000313" key="2">
    <source>
        <dbReference type="EMBL" id="VFK68243.1"/>
    </source>
</evidence>
<dbReference type="EMBL" id="CAADFZ010000002">
    <property type="protein sequence ID" value="VFK58087.1"/>
    <property type="molecule type" value="Genomic_DNA"/>
</dbReference>
<evidence type="ECO:0008006" key="3">
    <source>
        <dbReference type="Google" id="ProtNLM"/>
    </source>
</evidence>
<proteinExistence type="predicted"/>
<dbReference type="AlphaFoldDB" id="A0A451AQE4"/>